<evidence type="ECO:0000256" key="3">
    <source>
        <dbReference type="ARBA" id="ARBA00022617"/>
    </source>
</evidence>
<keyword evidence="5 6" id="KW-0408">Iron</keyword>
<dbReference type="PANTHER" id="PTHR24305">
    <property type="entry name" value="CYTOCHROME P450"/>
    <property type="match status" value="1"/>
</dbReference>
<sequence>MASLALVSPSVIALACLLTITVSIAYRIIYNVYFHPLRSYPGPFWAKATILWYLYHIFHADNHKAVHKLHLKYGPVVRVAPNEILYTSPNIWKPIFGHKVNAPENIKDPAQNMKVIQGSGRANMLMAPREEHGKMRRLLSHSFSDKALKEQEPVFTYYVDLLMEKLHDACVEPVDVVKWFNFTTFDIIGHLVFAEPFDCLSSTEYQFWVAFFFDTVKAISWSRGLNRLSPSIVPALMRLLPKRLTSKSQVHFELSKEKLARRRQRHLDYTDFLSGWISAEEKGIIDAEDLELNVPLLIGAGSETTATLLSGATYFIGKDPRVYRILVGEIRSNFQTKEEIRIDRLGELKYLAAVLDEALRLYPPTPTNRSRLLPPQGATIEGEYVPGNTLVGINFYAAFRSESNFYRGEEFVPERFLHDERADGEWSRDKRDVLQPFSYGPRNCIGRQ</sequence>
<dbReference type="InterPro" id="IPR001128">
    <property type="entry name" value="Cyt_P450"/>
</dbReference>
<dbReference type="PROSITE" id="PS00086">
    <property type="entry name" value="CYTOCHROME_P450"/>
    <property type="match status" value="1"/>
</dbReference>
<evidence type="ECO:0000313" key="8">
    <source>
        <dbReference type="Proteomes" id="UP001521785"/>
    </source>
</evidence>
<dbReference type="Gene3D" id="1.10.630.10">
    <property type="entry name" value="Cytochrome P450"/>
    <property type="match status" value="1"/>
</dbReference>
<evidence type="ECO:0000313" key="7">
    <source>
        <dbReference type="EMBL" id="KAL1599753.1"/>
    </source>
</evidence>
<dbReference type="CDD" id="cd11058">
    <property type="entry name" value="CYP60B-like"/>
    <property type="match status" value="1"/>
</dbReference>
<dbReference type="PANTHER" id="PTHR24305:SF210">
    <property type="entry name" value="CYTOCHROME P450 MONOOXYGENASE ASQL-RELATED"/>
    <property type="match status" value="1"/>
</dbReference>
<dbReference type="SUPFAM" id="SSF48264">
    <property type="entry name" value="Cytochrome P450"/>
    <property type="match status" value="1"/>
</dbReference>
<dbReference type="InterPro" id="IPR002401">
    <property type="entry name" value="Cyt_P450_E_grp-I"/>
</dbReference>
<comment type="cofactor">
    <cofactor evidence="1">
        <name>heme</name>
        <dbReference type="ChEBI" id="CHEBI:30413"/>
    </cofactor>
</comment>
<dbReference type="Proteomes" id="UP001521785">
    <property type="component" value="Unassembled WGS sequence"/>
</dbReference>
<evidence type="ECO:0008006" key="9">
    <source>
        <dbReference type="Google" id="ProtNLM"/>
    </source>
</evidence>
<proteinExistence type="inferred from homology"/>
<dbReference type="PRINTS" id="PR00463">
    <property type="entry name" value="EP450I"/>
</dbReference>
<evidence type="ECO:0000256" key="2">
    <source>
        <dbReference type="ARBA" id="ARBA00010617"/>
    </source>
</evidence>
<reference evidence="7 8" key="1">
    <citation type="submission" date="2024-02" db="EMBL/GenBank/DDBJ databases">
        <title>De novo assembly and annotation of 12 fungi associated with fruit tree decline syndrome in Ontario, Canada.</title>
        <authorList>
            <person name="Sulman M."/>
            <person name="Ellouze W."/>
            <person name="Ilyukhin E."/>
        </authorList>
    </citation>
    <scope>NUCLEOTIDE SEQUENCE [LARGE SCALE GENOMIC DNA]</scope>
    <source>
        <strain evidence="7 8">M42-189</strain>
    </source>
</reference>
<dbReference type="InterPro" id="IPR017972">
    <property type="entry name" value="Cyt_P450_CS"/>
</dbReference>
<name>A0ABR3R5N9_9PLEO</name>
<evidence type="ECO:0000256" key="4">
    <source>
        <dbReference type="ARBA" id="ARBA00022723"/>
    </source>
</evidence>
<protein>
    <recommendedName>
        <fullName evidence="9">Cytochrome P450</fullName>
    </recommendedName>
</protein>
<organism evidence="7 8">
    <name type="scientific">Paraconiothyrium brasiliense</name>
    <dbReference type="NCBI Taxonomy" id="300254"/>
    <lineage>
        <taxon>Eukaryota</taxon>
        <taxon>Fungi</taxon>
        <taxon>Dikarya</taxon>
        <taxon>Ascomycota</taxon>
        <taxon>Pezizomycotina</taxon>
        <taxon>Dothideomycetes</taxon>
        <taxon>Pleosporomycetidae</taxon>
        <taxon>Pleosporales</taxon>
        <taxon>Massarineae</taxon>
        <taxon>Didymosphaeriaceae</taxon>
        <taxon>Paraconiothyrium</taxon>
    </lineage>
</organism>
<accession>A0ABR3R5N9</accession>
<keyword evidence="6" id="KW-0503">Monooxygenase</keyword>
<dbReference type="EMBL" id="JAKJXO020000010">
    <property type="protein sequence ID" value="KAL1599753.1"/>
    <property type="molecule type" value="Genomic_DNA"/>
</dbReference>
<keyword evidence="6" id="KW-0560">Oxidoreductase</keyword>
<keyword evidence="3 6" id="KW-0349">Heme</keyword>
<comment type="similarity">
    <text evidence="2 6">Belongs to the cytochrome P450 family.</text>
</comment>
<dbReference type="InterPro" id="IPR050121">
    <property type="entry name" value="Cytochrome_P450_monoxygenase"/>
</dbReference>
<keyword evidence="4 6" id="KW-0479">Metal-binding</keyword>
<dbReference type="Pfam" id="PF00067">
    <property type="entry name" value="p450"/>
    <property type="match status" value="1"/>
</dbReference>
<evidence type="ECO:0000256" key="6">
    <source>
        <dbReference type="RuleBase" id="RU000461"/>
    </source>
</evidence>
<gene>
    <name evidence="7" type="ORF">SLS60_007557</name>
</gene>
<dbReference type="InterPro" id="IPR036396">
    <property type="entry name" value="Cyt_P450_sf"/>
</dbReference>
<keyword evidence="8" id="KW-1185">Reference proteome</keyword>
<evidence type="ECO:0000256" key="1">
    <source>
        <dbReference type="ARBA" id="ARBA00001971"/>
    </source>
</evidence>
<evidence type="ECO:0000256" key="5">
    <source>
        <dbReference type="ARBA" id="ARBA00023004"/>
    </source>
</evidence>
<dbReference type="PRINTS" id="PR00385">
    <property type="entry name" value="P450"/>
</dbReference>
<comment type="caution">
    <text evidence="7">The sequence shown here is derived from an EMBL/GenBank/DDBJ whole genome shotgun (WGS) entry which is preliminary data.</text>
</comment>